<feature type="compositionally biased region" description="Basic residues" evidence="1">
    <location>
        <begin position="34"/>
        <end position="47"/>
    </location>
</feature>
<evidence type="ECO:0000256" key="1">
    <source>
        <dbReference type="SAM" id="MobiDB-lite"/>
    </source>
</evidence>
<feature type="compositionally biased region" description="Basic residues" evidence="1">
    <location>
        <begin position="7"/>
        <end position="25"/>
    </location>
</feature>
<protein>
    <submittedName>
        <fullName evidence="2">Uncharacterized protein</fullName>
    </submittedName>
</protein>
<keyword evidence="3" id="KW-1185">Reference proteome</keyword>
<dbReference type="EMBL" id="BMAT01003640">
    <property type="protein sequence ID" value="GFR59462.1"/>
    <property type="molecule type" value="Genomic_DNA"/>
</dbReference>
<dbReference type="AlphaFoldDB" id="A0AAV4EFQ1"/>
<sequence length="102" mass="11795">MMWNPQKHQRSKMRHKMSSHQRSKMQHFVSPKMRTSHQRSTCRRQKNKSGYSLDHRSSSSWTGAGLPGCVTATRRHLGSSTKEVGKWVCSAIRGKAQPHYME</sequence>
<organism evidence="2 3">
    <name type="scientific">Elysia marginata</name>
    <dbReference type="NCBI Taxonomy" id="1093978"/>
    <lineage>
        <taxon>Eukaryota</taxon>
        <taxon>Metazoa</taxon>
        <taxon>Spiralia</taxon>
        <taxon>Lophotrochozoa</taxon>
        <taxon>Mollusca</taxon>
        <taxon>Gastropoda</taxon>
        <taxon>Heterobranchia</taxon>
        <taxon>Euthyneura</taxon>
        <taxon>Panpulmonata</taxon>
        <taxon>Sacoglossa</taxon>
        <taxon>Placobranchoidea</taxon>
        <taxon>Plakobranchidae</taxon>
        <taxon>Elysia</taxon>
    </lineage>
</organism>
<evidence type="ECO:0000313" key="3">
    <source>
        <dbReference type="Proteomes" id="UP000762676"/>
    </source>
</evidence>
<name>A0AAV4EFQ1_9GAST</name>
<evidence type="ECO:0000313" key="2">
    <source>
        <dbReference type="EMBL" id="GFR59462.1"/>
    </source>
</evidence>
<comment type="caution">
    <text evidence="2">The sequence shown here is derived from an EMBL/GenBank/DDBJ whole genome shotgun (WGS) entry which is preliminary data.</text>
</comment>
<dbReference type="Proteomes" id="UP000762676">
    <property type="component" value="Unassembled WGS sequence"/>
</dbReference>
<proteinExistence type="predicted"/>
<reference evidence="2 3" key="1">
    <citation type="journal article" date="2021" name="Elife">
        <title>Chloroplast acquisition without the gene transfer in kleptoplastic sea slugs, Plakobranchus ocellatus.</title>
        <authorList>
            <person name="Maeda T."/>
            <person name="Takahashi S."/>
            <person name="Yoshida T."/>
            <person name="Shimamura S."/>
            <person name="Takaki Y."/>
            <person name="Nagai Y."/>
            <person name="Toyoda A."/>
            <person name="Suzuki Y."/>
            <person name="Arimoto A."/>
            <person name="Ishii H."/>
            <person name="Satoh N."/>
            <person name="Nishiyama T."/>
            <person name="Hasebe M."/>
            <person name="Maruyama T."/>
            <person name="Minagawa J."/>
            <person name="Obokata J."/>
            <person name="Shigenobu S."/>
        </authorList>
    </citation>
    <scope>NUCLEOTIDE SEQUENCE [LARGE SCALE GENOMIC DNA]</scope>
</reference>
<accession>A0AAV4EFQ1</accession>
<gene>
    <name evidence="2" type="ORF">ElyMa_001795000</name>
</gene>
<feature type="region of interest" description="Disordered" evidence="1">
    <location>
        <begin position="1"/>
        <end position="66"/>
    </location>
</feature>